<keyword evidence="3" id="KW-1185">Reference proteome</keyword>
<dbReference type="Proteomes" id="UP001642409">
    <property type="component" value="Unassembled WGS sequence"/>
</dbReference>
<name>A0AA86P0A0_9EUKA</name>
<sequence>MSKPSDPLLSVRFLYYCQFQLGLKLFGTNDPAAGSPTAALLRLLLPPDMGVRRTSCMPRGAHSGQLTKTSKSVGATGGVYKRQGHSQPALITQTYKTFLVHGEKFQSPIPTTSAVHTNGRAFRPGDAVQPTLQYACGPECLRASQTCQSNHVRPAQRRRSPQAGGGCLARQRNKADSLHPELGAAMHHQLPNRKRTLNLLLRKASGSGKICVLSQIEPQTPRLVVSFRQYLQVSILQSYFPQNPKPCGFP</sequence>
<evidence type="ECO:0000313" key="1">
    <source>
        <dbReference type="EMBL" id="CAI9929176.1"/>
    </source>
</evidence>
<gene>
    <name evidence="1" type="ORF">HINF_LOCUS16821</name>
    <name evidence="2" type="ORF">HINF_LOCUS19105</name>
</gene>
<reference evidence="2 3" key="2">
    <citation type="submission" date="2024-07" db="EMBL/GenBank/DDBJ databases">
        <authorList>
            <person name="Akdeniz Z."/>
        </authorList>
    </citation>
    <scope>NUCLEOTIDE SEQUENCE [LARGE SCALE GENOMIC DNA]</scope>
</reference>
<proteinExistence type="predicted"/>
<comment type="caution">
    <text evidence="1">The sequence shown here is derived from an EMBL/GenBank/DDBJ whole genome shotgun (WGS) entry which is preliminary data.</text>
</comment>
<organism evidence="1">
    <name type="scientific">Hexamita inflata</name>
    <dbReference type="NCBI Taxonomy" id="28002"/>
    <lineage>
        <taxon>Eukaryota</taxon>
        <taxon>Metamonada</taxon>
        <taxon>Diplomonadida</taxon>
        <taxon>Hexamitidae</taxon>
        <taxon>Hexamitinae</taxon>
        <taxon>Hexamita</taxon>
    </lineage>
</organism>
<dbReference type="AlphaFoldDB" id="A0AA86P0A0"/>
<reference evidence="1" key="1">
    <citation type="submission" date="2023-06" db="EMBL/GenBank/DDBJ databases">
        <authorList>
            <person name="Kurt Z."/>
        </authorList>
    </citation>
    <scope>NUCLEOTIDE SEQUENCE</scope>
</reference>
<protein>
    <submittedName>
        <fullName evidence="1">Uncharacterized protein</fullName>
    </submittedName>
</protein>
<evidence type="ECO:0000313" key="2">
    <source>
        <dbReference type="EMBL" id="CAL6004885.1"/>
    </source>
</evidence>
<dbReference type="EMBL" id="CATOUU010000424">
    <property type="protein sequence ID" value="CAI9929176.1"/>
    <property type="molecule type" value="Genomic_DNA"/>
</dbReference>
<evidence type="ECO:0000313" key="3">
    <source>
        <dbReference type="Proteomes" id="UP001642409"/>
    </source>
</evidence>
<dbReference type="EMBL" id="CAXDID020000049">
    <property type="protein sequence ID" value="CAL6004885.1"/>
    <property type="molecule type" value="Genomic_DNA"/>
</dbReference>
<accession>A0AA86P0A0</accession>